<feature type="compositionally biased region" description="Basic and acidic residues" evidence="1">
    <location>
        <begin position="274"/>
        <end position="285"/>
    </location>
</feature>
<dbReference type="EMBL" id="SMTF01000003">
    <property type="protein sequence ID" value="TDK25959.1"/>
    <property type="molecule type" value="Genomic_DNA"/>
</dbReference>
<proteinExistence type="predicted"/>
<dbReference type="OrthoDB" id="5955962at2"/>
<feature type="transmembrane region" description="Helical" evidence="2">
    <location>
        <begin position="126"/>
        <end position="144"/>
    </location>
</feature>
<organism evidence="3 4">
    <name type="scientific">Luteimonas aestuarii</name>
    <dbReference type="NCBI Taxonomy" id="453837"/>
    <lineage>
        <taxon>Bacteria</taxon>
        <taxon>Pseudomonadati</taxon>
        <taxon>Pseudomonadota</taxon>
        <taxon>Gammaproteobacteria</taxon>
        <taxon>Lysobacterales</taxon>
        <taxon>Lysobacteraceae</taxon>
        <taxon>Luteimonas</taxon>
    </lineage>
</organism>
<keyword evidence="2" id="KW-1133">Transmembrane helix</keyword>
<keyword evidence="2" id="KW-0812">Transmembrane</keyword>
<comment type="caution">
    <text evidence="3">The sequence shown here is derived from an EMBL/GenBank/DDBJ whole genome shotgun (WGS) entry which is preliminary data.</text>
</comment>
<name>A0A4R5TXM3_9GAMM</name>
<accession>A0A4R5TXM3</accession>
<protein>
    <submittedName>
        <fullName evidence="3">Uncharacterized protein</fullName>
    </submittedName>
</protein>
<keyword evidence="2" id="KW-0472">Membrane</keyword>
<evidence type="ECO:0000313" key="3">
    <source>
        <dbReference type="EMBL" id="TDK25959.1"/>
    </source>
</evidence>
<sequence length="285" mass="31118">MRPAPHRSRWPDMRKVFSSARIENAEAVARMLRAEGIEVRIEHGNTFRRAIRGNFSYRAGAEQGPRPTVWVIRSDDQPRARQLLRDAGLLDAASTVPNTFLASTPHTARDVRGDEMAKRRTARFRYGLLIVIAVFAAAIVFRPAPEGPPPGIRVGTPVAGPIDPSLDQIETAARAIFMIAVPPALAVAVARQEAESRGVDQACLSIEGRDPPEQTLAMARAAGFDLLPRSACDGESLRVEVYLWRTDGSGGGQVTWSVAEGRTEARGRSATAQRVDDDWHVGEPR</sequence>
<evidence type="ECO:0000313" key="4">
    <source>
        <dbReference type="Proteomes" id="UP000294796"/>
    </source>
</evidence>
<dbReference type="Proteomes" id="UP000294796">
    <property type="component" value="Unassembled WGS sequence"/>
</dbReference>
<dbReference type="AlphaFoldDB" id="A0A4R5TXM3"/>
<keyword evidence="4" id="KW-1185">Reference proteome</keyword>
<reference evidence="3 4" key="1">
    <citation type="submission" date="2019-03" db="EMBL/GenBank/DDBJ databases">
        <title>Luteimonas zhaokaii sp.nov., isolated from the rectal contents of Plateau pika in Yushu, Qinghai Province, China.</title>
        <authorList>
            <person name="Zhang G."/>
        </authorList>
    </citation>
    <scope>NUCLEOTIDE SEQUENCE [LARGE SCALE GENOMIC DNA]</scope>
    <source>
        <strain evidence="3 4">B9</strain>
    </source>
</reference>
<evidence type="ECO:0000256" key="1">
    <source>
        <dbReference type="SAM" id="MobiDB-lite"/>
    </source>
</evidence>
<feature type="region of interest" description="Disordered" evidence="1">
    <location>
        <begin position="261"/>
        <end position="285"/>
    </location>
</feature>
<evidence type="ECO:0000256" key="2">
    <source>
        <dbReference type="SAM" id="Phobius"/>
    </source>
</evidence>
<gene>
    <name evidence="3" type="ORF">E2F46_04960</name>
</gene>